<dbReference type="GO" id="GO:0043025">
    <property type="term" value="C:neuronal cell body"/>
    <property type="evidence" value="ECO:0007669"/>
    <property type="project" value="TreeGrafter"/>
</dbReference>
<feature type="transmembrane region" description="Helical" evidence="8">
    <location>
        <begin position="6"/>
        <end position="27"/>
    </location>
</feature>
<evidence type="ECO:0000256" key="5">
    <source>
        <dbReference type="ARBA" id="ARBA00023136"/>
    </source>
</evidence>
<accession>A0A8B8I5I8</accession>
<comment type="subcellular location">
    <subcellularLocation>
        <location evidence="1 8">Cell membrane</location>
        <topology evidence="1 8">Multi-pass membrane protein</topology>
    </subcellularLocation>
</comment>
<evidence type="ECO:0000256" key="1">
    <source>
        <dbReference type="ARBA" id="ARBA00004651"/>
    </source>
</evidence>
<name>A0A8B8I5I8_VANTA</name>
<feature type="transmembrane region" description="Helical" evidence="8">
    <location>
        <begin position="145"/>
        <end position="168"/>
    </location>
</feature>
<dbReference type="Pfam" id="PF08395">
    <property type="entry name" value="7tm_7"/>
    <property type="match status" value="1"/>
</dbReference>
<dbReference type="GeneID" id="113398015"/>
<keyword evidence="7 8" id="KW-0807">Transducer</keyword>
<dbReference type="OMA" id="ESHIIYH"/>
<evidence type="ECO:0000256" key="7">
    <source>
        <dbReference type="ARBA" id="ARBA00023224"/>
    </source>
</evidence>
<dbReference type="GO" id="GO:0030425">
    <property type="term" value="C:dendrite"/>
    <property type="evidence" value="ECO:0007669"/>
    <property type="project" value="TreeGrafter"/>
</dbReference>
<feature type="transmembrane region" description="Helical" evidence="8">
    <location>
        <begin position="332"/>
        <end position="350"/>
    </location>
</feature>
<evidence type="ECO:0000256" key="4">
    <source>
        <dbReference type="ARBA" id="ARBA00022989"/>
    </source>
</evidence>
<proteinExistence type="inferred from homology"/>
<keyword evidence="4 8" id="KW-1133">Transmembrane helix</keyword>
<evidence type="ECO:0000313" key="10">
    <source>
        <dbReference type="RefSeq" id="XP_026492358.2"/>
    </source>
</evidence>
<dbReference type="PANTHER" id="PTHR21143">
    <property type="entry name" value="INVERTEBRATE GUSTATORY RECEPTOR"/>
    <property type="match status" value="1"/>
</dbReference>
<dbReference type="OrthoDB" id="6366728at2759"/>
<dbReference type="GO" id="GO:0050909">
    <property type="term" value="P:sensory perception of taste"/>
    <property type="evidence" value="ECO:0007669"/>
    <property type="project" value="InterPro"/>
</dbReference>
<dbReference type="GO" id="GO:0007635">
    <property type="term" value="P:chemosensory behavior"/>
    <property type="evidence" value="ECO:0007669"/>
    <property type="project" value="TreeGrafter"/>
</dbReference>
<keyword evidence="3 8" id="KW-0812">Transmembrane</keyword>
<evidence type="ECO:0000313" key="9">
    <source>
        <dbReference type="Proteomes" id="UP001652626"/>
    </source>
</evidence>
<dbReference type="GO" id="GO:0030424">
    <property type="term" value="C:axon"/>
    <property type="evidence" value="ECO:0007669"/>
    <property type="project" value="TreeGrafter"/>
</dbReference>
<feature type="transmembrane region" description="Helical" evidence="8">
    <location>
        <begin position="102"/>
        <end position="124"/>
    </location>
</feature>
<keyword evidence="5 8" id="KW-0472">Membrane</keyword>
<feature type="transmembrane region" description="Helical" evidence="8">
    <location>
        <begin position="48"/>
        <end position="69"/>
    </location>
</feature>
<evidence type="ECO:0000256" key="3">
    <source>
        <dbReference type="ARBA" id="ARBA00022692"/>
    </source>
</evidence>
<keyword evidence="2 8" id="KW-1003">Cell membrane</keyword>
<dbReference type="GO" id="GO:0008049">
    <property type="term" value="P:male courtship behavior"/>
    <property type="evidence" value="ECO:0007669"/>
    <property type="project" value="TreeGrafter"/>
</dbReference>
<dbReference type="GO" id="GO:0007165">
    <property type="term" value="P:signal transduction"/>
    <property type="evidence" value="ECO:0007669"/>
    <property type="project" value="UniProtKB-KW"/>
</dbReference>
<evidence type="ECO:0000256" key="2">
    <source>
        <dbReference type="ARBA" id="ARBA00022475"/>
    </source>
</evidence>
<comment type="function">
    <text evidence="8">Gustatory receptor which mediates acceptance or avoidance behavior, depending on its substrates.</text>
</comment>
<comment type="caution">
    <text evidence="8">Lacks conserved residue(s) required for the propagation of feature annotation.</text>
</comment>
<dbReference type="AlphaFoldDB" id="A0A8B8I5I8"/>
<dbReference type="Proteomes" id="UP001652626">
    <property type="component" value="Chromosome 13"/>
</dbReference>
<protein>
    <recommendedName>
        <fullName evidence="8">Gustatory receptor</fullName>
    </recommendedName>
</protein>
<organism evidence="9 10">
    <name type="scientific">Vanessa tameamea</name>
    <name type="common">Kamehameha butterfly</name>
    <dbReference type="NCBI Taxonomy" id="334116"/>
    <lineage>
        <taxon>Eukaryota</taxon>
        <taxon>Metazoa</taxon>
        <taxon>Ecdysozoa</taxon>
        <taxon>Arthropoda</taxon>
        <taxon>Hexapoda</taxon>
        <taxon>Insecta</taxon>
        <taxon>Pterygota</taxon>
        <taxon>Neoptera</taxon>
        <taxon>Endopterygota</taxon>
        <taxon>Lepidoptera</taxon>
        <taxon>Glossata</taxon>
        <taxon>Ditrysia</taxon>
        <taxon>Papilionoidea</taxon>
        <taxon>Nymphalidae</taxon>
        <taxon>Nymphalinae</taxon>
        <taxon>Vanessa</taxon>
    </lineage>
</organism>
<reference evidence="10" key="1">
    <citation type="submission" date="2025-08" db="UniProtKB">
        <authorList>
            <consortium name="RefSeq"/>
        </authorList>
    </citation>
    <scope>IDENTIFICATION</scope>
    <source>
        <tissue evidence="10">Whole body</tissue>
    </source>
</reference>
<gene>
    <name evidence="10" type="primary">LOC113398015</name>
</gene>
<dbReference type="GO" id="GO:0005886">
    <property type="term" value="C:plasma membrane"/>
    <property type="evidence" value="ECO:0007669"/>
    <property type="project" value="UniProtKB-SubCell"/>
</dbReference>
<dbReference type="PANTHER" id="PTHR21143:SF133">
    <property type="entry name" value="GUSTATORY AND PHEROMONE RECEPTOR 32A-RELATED"/>
    <property type="match status" value="1"/>
</dbReference>
<keyword evidence="9" id="KW-1185">Reference proteome</keyword>
<comment type="similarity">
    <text evidence="8">Belongs to the insect chemoreceptor superfamily. Gustatory receptor (GR) family.</text>
</comment>
<dbReference type="InterPro" id="IPR013604">
    <property type="entry name" value="7TM_chemorcpt"/>
</dbReference>
<evidence type="ECO:0000256" key="6">
    <source>
        <dbReference type="ARBA" id="ARBA00023170"/>
    </source>
</evidence>
<sequence>MSNAYFNSLCGLTIILIILAFSALHIQNVFLTADSVSMTEAIMTKMNYVFELITLVIFCLVVYICAFLNREKYVKLLNMIISTWCDIPINSSSQNILSNLKFHVKFIVMGSLIMIVIIQIAVNFSRNSNIWKVILVALTFNLPQTIEFTALAFFYSLVIMLVTILANINNNCLILTKNTKVSVSEITEVQMKSTVTLRQMELAYVKAFEIKTYINKAFEGPILACTIQCFHSIISESHIIYHGVVVGNTLTTHDVVNCSIWIAYQLLKIFSLSYAGNLIKLEGLKIGQTLHNIPTEKQDLRRLMEIQHFSSLMSYQKIEMTVYEYFPLDATLLYNMLASAMMYLIILVQIDKRE</sequence>
<evidence type="ECO:0000256" key="8">
    <source>
        <dbReference type="RuleBase" id="RU363108"/>
    </source>
</evidence>
<dbReference type="RefSeq" id="XP_026492358.2">
    <property type="nucleotide sequence ID" value="XM_026636573.2"/>
</dbReference>
<keyword evidence="6 8" id="KW-0675">Receptor</keyword>